<dbReference type="Proteomes" id="UP000706926">
    <property type="component" value="Unassembled WGS sequence"/>
</dbReference>
<keyword evidence="3" id="KW-1185">Reference proteome</keyword>
<gene>
    <name evidence="2" type="ORF">J2Z18_003013</name>
</gene>
<dbReference type="InterPro" id="IPR000073">
    <property type="entry name" value="AB_hydrolase_1"/>
</dbReference>
<dbReference type="RefSeq" id="WP_210094886.1">
    <property type="nucleotide sequence ID" value="NZ_CP139098.1"/>
</dbReference>
<dbReference type="Pfam" id="PF00561">
    <property type="entry name" value="Abhydrolase_1"/>
    <property type="match status" value="1"/>
</dbReference>
<name>A0ABS4FCE6_9BACL</name>
<sequence length="261" mass="30643">MPTMTSHHADLYYEVHGEGHPVIFTHGASWNHKQWEPQVQFFAERYKTIVWDVRGHGYSSLPEGKVDSETFSKDLIALMDHLEIKRAVLCGLSMGGHISLQTAIRFPERVEALVLIGTPFTNAFNWFEKCFVPFNRWSSRMIPIRLTGWIQAAMLSKYNPDNRAYIEEAFNMLTQERWLRLWDAITRMESREHLDHVQCPVLLLQGEHDTMIKRQQKYMHSKIRNSELHIIPRAHHATNLDNPNAVNEQISRFLVKHRNEF</sequence>
<proteinExistence type="predicted"/>
<dbReference type="InterPro" id="IPR050266">
    <property type="entry name" value="AB_hydrolase_sf"/>
</dbReference>
<dbReference type="InterPro" id="IPR029058">
    <property type="entry name" value="AB_hydrolase_fold"/>
</dbReference>
<dbReference type="PANTHER" id="PTHR43798">
    <property type="entry name" value="MONOACYLGLYCEROL LIPASE"/>
    <property type="match status" value="1"/>
</dbReference>
<accession>A0ABS4FCE6</accession>
<dbReference type="SUPFAM" id="SSF53474">
    <property type="entry name" value="alpha/beta-Hydrolases"/>
    <property type="match status" value="1"/>
</dbReference>
<evidence type="ECO:0000259" key="1">
    <source>
        <dbReference type="Pfam" id="PF00561"/>
    </source>
</evidence>
<protein>
    <submittedName>
        <fullName evidence="2">Pimeloyl-ACP methyl ester carboxylesterase</fullName>
    </submittedName>
</protein>
<organism evidence="2 3">
    <name type="scientific">Paenibacillus lactis</name>
    <dbReference type="NCBI Taxonomy" id="228574"/>
    <lineage>
        <taxon>Bacteria</taxon>
        <taxon>Bacillati</taxon>
        <taxon>Bacillota</taxon>
        <taxon>Bacilli</taxon>
        <taxon>Bacillales</taxon>
        <taxon>Paenibacillaceae</taxon>
        <taxon>Paenibacillus</taxon>
    </lineage>
</organism>
<dbReference type="EMBL" id="JAGGKI010000007">
    <property type="protein sequence ID" value="MBP1893910.1"/>
    <property type="molecule type" value="Genomic_DNA"/>
</dbReference>
<comment type="caution">
    <text evidence="2">The sequence shown here is derived from an EMBL/GenBank/DDBJ whole genome shotgun (WGS) entry which is preliminary data.</text>
</comment>
<feature type="domain" description="AB hydrolase-1" evidence="1">
    <location>
        <begin position="21"/>
        <end position="243"/>
    </location>
</feature>
<dbReference type="Gene3D" id="3.40.50.1820">
    <property type="entry name" value="alpha/beta hydrolase"/>
    <property type="match status" value="1"/>
</dbReference>
<evidence type="ECO:0000313" key="2">
    <source>
        <dbReference type="EMBL" id="MBP1893910.1"/>
    </source>
</evidence>
<dbReference type="GeneID" id="95404975"/>
<reference evidence="2 3" key="1">
    <citation type="submission" date="2021-03" db="EMBL/GenBank/DDBJ databases">
        <title>Genomic Encyclopedia of Type Strains, Phase IV (KMG-IV): sequencing the most valuable type-strain genomes for metagenomic binning, comparative biology and taxonomic classification.</title>
        <authorList>
            <person name="Goeker M."/>
        </authorList>
    </citation>
    <scope>NUCLEOTIDE SEQUENCE [LARGE SCALE GENOMIC DNA]</scope>
    <source>
        <strain evidence="2 3">DSM 15596</strain>
    </source>
</reference>
<dbReference type="PRINTS" id="PR00111">
    <property type="entry name" value="ABHYDROLASE"/>
</dbReference>
<evidence type="ECO:0000313" key="3">
    <source>
        <dbReference type="Proteomes" id="UP000706926"/>
    </source>
</evidence>